<evidence type="ECO:0000256" key="1">
    <source>
        <dbReference type="SAM" id="MobiDB-lite"/>
    </source>
</evidence>
<dbReference type="Proteomes" id="UP001597118">
    <property type="component" value="Unassembled WGS sequence"/>
</dbReference>
<name>A0ABW4IHW2_9SPHI</name>
<accession>A0ABW4IHW2</accession>
<sequence>MLLGLIVLGTVLSTSCSKESEVTPEKKEVLPHTIQYGPKKNLGDYD</sequence>
<evidence type="ECO:0000313" key="2">
    <source>
        <dbReference type="EMBL" id="MFD1631964.1"/>
    </source>
</evidence>
<feature type="region of interest" description="Disordered" evidence="1">
    <location>
        <begin position="17"/>
        <end position="46"/>
    </location>
</feature>
<keyword evidence="3" id="KW-1185">Reference proteome</keyword>
<dbReference type="EMBL" id="JBHUDG010000051">
    <property type="protein sequence ID" value="MFD1631964.1"/>
    <property type="molecule type" value="Genomic_DNA"/>
</dbReference>
<protein>
    <submittedName>
        <fullName evidence="2">Uncharacterized protein</fullName>
    </submittedName>
</protein>
<proteinExistence type="predicted"/>
<comment type="caution">
    <text evidence="2">The sequence shown here is derived from an EMBL/GenBank/DDBJ whole genome shotgun (WGS) entry which is preliminary data.</text>
</comment>
<dbReference type="RefSeq" id="WP_379664286.1">
    <property type="nucleotide sequence ID" value="NZ_JBHUDG010000051.1"/>
</dbReference>
<reference evidence="3" key="1">
    <citation type="journal article" date="2019" name="Int. J. Syst. Evol. Microbiol.">
        <title>The Global Catalogue of Microorganisms (GCM) 10K type strain sequencing project: providing services to taxonomists for standard genome sequencing and annotation.</title>
        <authorList>
            <consortium name="The Broad Institute Genomics Platform"/>
            <consortium name="The Broad Institute Genome Sequencing Center for Infectious Disease"/>
            <person name="Wu L."/>
            <person name="Ma J."/>
        </authorList>
    </citation>
    <scope>NUCLEOTIDE SEQUENCE [LARGE SCALE GENOMIC DNA]</scope>
    <source>
        <strain evidence="3">CCUG 53762</strain>
    </source>
</reference>
<feature type="compositionally biased region" description="Basic and acidic residues" evidence="1">
    <location>
        <begin position="18"/>
        <end position="30"/>
    </location>
</feature>
<organism evidence="2 3">
    <name type="scientific">Pseudopedobacter beijingensis</name>
    <dbReference type="NCBI Taxonomy" id="1207056"/>
    <lineage>
        <taxon>Bacteria</taxon>
        <taxon>Pseudomonadati</taxon>
        <taxon>Bacteroidota</taxon>
        <taxon>Sphingobacteriia</taxon>
        <taxon>Sphingobacteriales</taxon>
        <taxon>Sphingobacteriaceae</taxon>
        <taxon>Pseudopedobacter</taxon>
    </lineage>
</organism>
<evidence type="ECO:0000313" key="3">
    <source>
        <dbReference type="Proteomes" id="UP001597118"/>
    </source>
</evidence>
<gene>
    <name evidence="2" type="ORF">ACFSAH_18985</name>
</gene>